<dbReference type="AlphaFoldDB" id="A0A517ZWA0"/>
<dbReference type="OrthoDB" id="9887134at2"/>
<dbReference type="KEGG" id="sdyn:Mal52_53050"/>
<dbReference type="EMBL" id="CP036276">
    <property type="protein sequence ID" value="QDU46783.1"/>
    <property type="molecule type" value="Genomic_DNA"/>
</dbReference>
<dbReference type="SUPFAM" id="SSF117130">
    <property type="entry name" value="CsrA-like"/>
    <property type="match status" value="1"/>
</dbReference>
<dbReference type="RefSeq" id="WP_145379293.1">
    <property type="nucleotide sequence ID" value="NZ_CP036270.1"/>
</dbReference>
<evidence type="ECO:0008006" key="3">
    <source>
        <dbReference type="Google" id="ProtNLM"/>
    </source>
</evidence>
<proteinExistence type="predicted"/>
<dbReference type="InterPro" id="IPR036107">
    <property type="entry name" value="CsrA_sf"/>
</dbReference>
<organism evidence="1 2">
    <name type="scientific">Symmachiella dynata</name>
    <dbReference type="NCBI Taxonomy" id="2527995"/>
    <lineage>
        <taxon>Bacteria</taxon>
        <taxon>Pseudomonadati</taxon>
        <taxon>Planctomycetota</taxon>
        <taxon>Planctomycetia</taxon>
        <taxon>Planctomycetales</taxon>
        <taxon>Planctomycetaceae</taxon>
        <taxon>Symmachiella</taxon>
    </lineage>
</organism>
<protein>
    <recommendedName>
        <fullName evidence="3">Carbon storage regulator</fullName>
    </recommendedName>
</protein>
<accession>A0A517ZWA0</accession>
<reference evidence="1 2" key="1">
    <citation type="submission" date="2019-02" db="EMBL/GenBank/DDBJ databases">
        <title>Deep-cultivation of Planctomycetes and their phenomic and genomic characterization uncovers novel biology.</title>
        <authorList>
            <person name="Wiegand S."/>
            <person name="Jogler M."/>
            <person name="Boedeker C."/>
            <person name="Pinto D."/>
            <person name="Vollmers J."/>
            <person name="Rivas-Marin E."/>
            <person name="Kohn T."/>
            <person name="Peeters S.H."/>
            <person name="Heuer A."/>
            <person name="Rast P."/>
            <person name="Oberbeckmann S."/>
            <person name="Bunk B."/>
            <person name="Jeske O."/>
            <person name="Meyerdierks A."/>
            <person name="Storesund J.E."/>
            <person name="Kallscheuer N."/>
            <person name="Luecker S."/>
            <person name="Lage O.M."/>
            <person name="Pohl T."/>
            <person name="Merkel B.J."/>
            <person name="Hornburger P."/>
            <person name="Mueller R.-W."/>
            <person name="Bruemmer F."/>
            <person name="Labrenz M."/>
            <person name="Spormann A.M."/>
            <person name="Op den Camp H."/>
            <person name="Overmann J."/>
            <person name="Amann R."/>
            <person name="Jetten M.S.M."/>
            <person name="Mascher T."/>
            <person name="Medema M.H."/>
            <person name="Devos D.P."/>
            <person name="Kaster A.-K."/>
            <person name="Ovreas L."/>
            <person name="Rohde M."/>
            <person name="Galperin M.Y."/>
            <person name="Jogler C."/>
        </authorList>
    </citation>
    <scope>NUCLEOTIDE SEQUENCE [LARGE SCALE GENOMIC DNA]</scope>
    <source>
        <strain evidence="1 2">Mal52</strain>
    </source>
</reference>
<dbReference type="Proteomes" id="UP000319383">
    <property type="component" value="Chromosome"/>
</dbReference>
<dbReference type="GO" id="GO:0006402">
    <property type="term" value="P:mRNA catabolic process"/>
    <property type="evidence" value="ECO:0007669"/>
    <property type="project" value="InterPro"/>
</dbReference>
<name>A0A517ZWA0_9PLAN</name>
<dbReference type="GO" id="GO:0006109">
    <property type="term" value="P:regulation of carbohydrate metabolic process"/>
    <property type="evidence" value="ECO:0007669"/>
    <property type="project" value="InterPro"/>
</dbReference>
<gene>
    <name evidence="1" type="ORF">Mal52_53050</name>
</gene>
<evidence type="ECO:0000313" key="1">
    <source>
        <dbReference type="EMBL" id="QDU46783.1"/>
    </source>
</evidence>
<evidence type="ECO:0000313" key="2">
    <source>
        <dbReference type="Proteomes" id="UP000319383"/>
    </source>
</evidence>
<dbReference type="GO" id="GO:0003723">
    <property type="term" value="F:RNA binding"/>
    <property type="evidence" value="ECO:0007669"/>
    <property type="project" value="InterPro"/>
</dbReference>
<sequence length="89" mass="9875">MLVLTREVGQKVMFNGDIAATVSVIGRDFCDVNISHRDGRPISNVTLRIGMSRQELAHGVWGHLVRLTAQEKAHFAFEIPEGVTFAREA</sequence>
<keyword evidence="2" id="KW-1185">Reference proteome</keyword>